<sequence length="1176" mass="134440">MQPEPAERSRQSGRSRAEQRGSEERRSGEEAARLKQKEKQTGGKKRGKEEEERGRGRKDEGDESRRLRWKINELEKEKLQLTTEHNQEICRLQAASTRLRSAVELSEAQGAELQYQLTTSRRENQSLAGRVSVLQETLDETRRRRQQDHDALQQEVEERNQLIDKMSSENQRLQRLLQEQQEVLQDLQQEKLKEAEVKQRQTDQMKLLKEKLEESRRENELSEQKIKTLEANMEEERSTHLETKFTSEIVQLRLRDLEAMVAVERSGQQEALCSLKLLRDQLMEERERRDATERALQRLQTEFDQCRSDVSVAMETQRKMASDLSEQLEDEKRRHADTQSLLQQAAQSRSEADEAFVDSMNQIRDLLKQHGSSGEPAEDAGSRSLSAEVLQLLRTTLSSNQHRLQEADQQVQDLLFASQKLQDDNQTLRQLASDHKSQIEESRLVSVRLEEEATRLRQEASDWSKQSQVLRVELDEERKARTEEVQEINGRHQEESTARLTFLHCLYQRLLAGCVLLQQPQSILGNFTWLELCDVISEQVDQLTSDLQKANDKIAHLQSVCHKKSVCVRELQRSQECVLSRLKESVKRREEAWNSQHLSTVKELQLCRSQCDSLQALVSSLTSDLTRSRRTCSSCSSASVLLGGALRHALLRLGRLSQQKSLLSRRLEELELLEEEVRRLGDALGAQEEEQEDGGRRSRPLRRWRRTVWVVMAVRRWRQLAANTTLLFQVETGGRTVCVCGGSATLEGQNLSDQDEGPAAVCYRLLRSERLSSIILSSMSDLQEALSHSGSAPPHLMSAARSALSRLLDQLLDQSADGMETDRLRPTPRPDVKVSPALRDPRPGVFPPEHLSSLQALVSNLQQHFLLFSQRLHSAEVERRSLRVELANQKRGQRREEDSRRTAASERFHSVCAELREALSREQQAQTLIQEQSHQLHTLRQEVNAHNTQQTDTQRTLSRTTQEVSRKERSLRILGKHLSEVQRQKEQVEEKLQRAEEELSHAHRQQEAVISCVKAAERNCTQVRDSLVQSQRSMVAEPRPLLELRGAESIMGAAEVAACQSLLSSISQLCHTCSSRIGWLEQEVSAHRSHVTALLSELQDVCLRDNQAFVPVTEFPETIPLADVDKPPPVLLSDWPKDLEDRISPAPPEINPTPLSLLCKPKAKKVTKKKKVGGSR</sequence>
<organism evidence="3 4">
    <name type="scientific">Amphiprion ocellaris</name>
    <name type="common">Clown anemonefish</name>
    <dbReference type="NCBI Taxonomy" id="80972"/>
    <lineage>
        <taxon>Eukaryota</taxon>
        <taxon>Metazoa</taxon>
        <taxon>Chordata</taxon>
        <taxon>Craniata</taxon>
        <taxon>Vertebrata</taxon>
        <taxon>Euteleostomi</taxon>
        <taxon>Actinopterygii</taxon>
        <taxon>Neopterygii</taxon>
        <taxon>Teleostei</taxon>
        <taxon>Neoteleostei</taxon>
        <taxon>Acanthomorphata</taxon>
        <taxon>Ovalentaria</taxon>
        <taxon>Pomacentridae</taxon>
        <taxon>Amphiprion</taxon>
    </lineage>
</organism>
<reference evidence="3 4" key="1">
    <citation type="submission" date="2022-01" db="EMBL/GenBank/DDBJ databases">
        <title>A chromosome-scale genome assembly of the false clownfish, Amphiprion ocellaris.</title>
        <authorList>
            <person name="Ryu T."/>
        </authorList>
    </citation>
    <scope>NUCLEOTIDE SEQUENCE [LARGE SCALE GENOMIC DNA]</scope>
</reference>
<feature type="region of interest" description="Disordered" evidence="2">
    <location>
        <begin position="317"/>
        <end position="354"/>
    </location>
</feature>
<reference evidence="3" key="2">
    <citation type="submission" date="2025-08" db="UniProtKB">
        <authorList>
            <consortium name="Ensembl"/>
        </authorList>
    </citation>
    <scope>IDENTIFICATION</scope>
</reference>
<name>A0AAQ5YR47_AMPOC</name>
<gene>
    <name evidence="3" type="primary">KIFC3</name>
</gene>
<dbReference type="Proteomes" id="UP001501940">
    <property type="component" value="Chromosome 23"/>
</dbReference>
<proteinExistence type="predicted"/>
<evidence type="ECO:0000256" key="2">
    <source>
        <dbReference type="SAM" id="MobiDB-lite"/>
    </source>
</evidence>
<dbReference type="PANTHER" id="PTHR37476">
    <property type="entry name" value="COILED-COIL DOMAIN-CONTAINING PROTEIN 171"/>
    <property type="match status" value="1"/>
</dbReference>
<feature type="coiled-coil region" evidence="1">
    <location>
        <begin position="533"/>
        <end position="560"/>
    </location>
</feature>
<feature type="coiled-coil region" evidence="1">
    <location>
        <begin position="404"/>
        <end position="466"/>
    </location>
</feature>
<feature type="coiled-coil region" evidence="1">
    <location>
        <begin position="149"/>
        <end position="239"/>
    </location>
</feature>
<dbReference type="GeneTree" id="ENSGT00940000167699"/>
<feature type="coiled-coil region" evidence="1">
    <location>
        <begin position="653"/>
        <end position="690"/>
    </location>
</feature>
<evidence type="ECO:0000313" key="3">
    <source>
        <dbReference type="Ensembl" id="ENSAOCP00000056268.1"/>
    </source>
</evidence>
<evidence type="ECO:0000313" key="4">
    <source>
        <dbReference type="Proteomes" id="UP001501940"/>
    </source>
</evidence>
<reference evidence="3" key="3">
    <citation type="submission" date="2025-09" db="UniProtKB">
        <authorList>
            <consortium name="Ensembl"/>
        </authorList>
    </citation>
    <scope>IDENTIFICATION</scope>
</reference>
<feature type="compositionally biased region" description="Polar residues" evidence="2">
    <location>
        <begin position="944"/>
        <end position="963"/>
    </location>
</feature>
<dbReference type="Ensembl" id="ENSAOCT00000051501.1">
    <property type="protein sequence ID" value="ENSAOCP00000056268.1"/>
    <property type="gene ID" value="ENSAOCG00000026088.1"/>
</dbReference>
<feature type="compositionally biased region" description="Basic and acidic residues" evidence="2">
    <location>
        <begin position="820"/>
        <end position="832"/>
    </location>
</feature>
<dbReference type="PANTHER" id="PTHR37476:SF1">
    <property type="entry name" value="COILED-COIL DOMAIN-CONTAINING PROTEIN 171"/>
    <property type="match status" value="1"/>
</dbReference>
<protein>
    <recommendedName>
        <fullName evidence="5">Coiled-coil domain containing 171</fullName>
    </recommendedName>
</protein>
<feature type="region of interest" description="Disordered" evidence="2">
    <location>
        <begin position="818"/>
        <end position="839"/>
    </location>
</feature>
<feature type="region of interest" description="Disordered" evidence="2">
    <location>
        <begin position="1136"/>
        <end position="1155"/>
    </location>
</feature>
<feature type="compositionally biased region" description="Low complexity" evidence="2">
    <location>
        <begin position="339"/>
        <end position="348"/>
    </location>
</feature>
<feature type="region of interest" description="Disordered" evidence="2">
    <location>
        <begin position="1"/>
        <end position="68"/>
    </location>
</feature>
<feature type="region of interest" description="Disordered" evidence="2">
    <location>
        <begin position="943"/>
        <end position="964"/>
    </location>
</feature>
<dbReference type="AlphaFoldDB" id="A0AAQ5YR47"/>
<keyword evidence="1" id="KW-0175">Coiled coil</keyword>
<accession>A0AAQ5YR47</accession>
<evidence type="ECO:0000256" key="1">
    <source>
        <dbReference type="SAM" id="Coils"/>
    </source>
</evidence>
<keyword evidence="4" id="KW-1185">Reference proteome</keyword>
<evidence type="ECO:0008006" key="5">
    <source>
        <dbReference type="Google" id="ProtNLM"/>
    </source>
</evidence>